<evidence type="ECO:0000259" key="25">
    <source>
        <dbReference type="PROSITE" id="PS51473"/>
    </source>
</evidence>
<feature type="domain" description="Gnk2-homologous" evidence="25">
    <location>
        <begin position="134"/>
        <end position="240"/>
    </location>
</feature>
<feature type="domain" description="Gnk2-homologous" evidence="25">
    <location>
        <begin position="25"/>
        <end position="128"/>
    </location>
</feature>
<keyword evidence="17" id="KW-0465">Mannose-binding</keyword>
<dbReference type="PROSITE" id="PS51473">
    <property type="entry name" value="GNK2"/>
    <property type="match status" value="2"/>
</dbReference>
<dbReference type="GO" id="GO:0042742">
    <property type="term" value="P:defense response to bacterium"/>
    <property type="evidence" value="ECO:0007669"/>
    <property type="project" value="UniProtKB-KW"/>
</dbReference>
<accession>A0AA38L667</accession>
<sequence length="291" mass="31434">MDRKSREWILMAAVVVLCATPAFSQSFIYEGCSVETYVDDSNYDDNLQSLLGNLLSQASNTKYTNATVGSSGGDAVYGLYQCRGDLGGTDCQNCIRNAESQLARVCVRTRGARIQLDGCSLHYDRVNFFGVPDNNVIYKICGGGLGNDVNGNFYGHLTAVLTGLQSGSFINGNGFRLSNSGDSRTGYVHGLAQCQGDLSLSDCNTCMAAAVQRLKDVCGSAVSGQVYLGKCYARYAQDAFYTDHSRDHDNDDHDDNDDAGKTVAIILGLLAGVALIVVFLSFLKQLFKHRK</sequence>
<keyword evidence="14" id="KW-0965">Cell junction</keyword>
<keyword evidence="9 23" id="KW-0812">Transmembrane</keyword>
<dbReference type="GO" id="GO:0031640">
    <property type="term" value="P:killing of cells of another organism"/>
    <property type="evidence" value="ECO:0007669"/>
    <property type="project" value="UniProtKB-KW"/>
</dbReference>
<keyword evidence="27" id="KW-1185">Reference proteome</keyword>
<evidence type="ECO:0000256" key="1">
    <source>
        <dbReference type="ARBA" id="ARBA00002571"/>
    </source>
</evidence>
<feature type="non-terminal residue" evidence="26">
    <location>
        <position position="1"/>
    </location>
</feature>
<comment type="subcellular location">
    <subcellularLocation>
        <location evidence="20">Cell junction</location>
        <location evidence="20">Plasmodesma</location>
    </subcellularLocation>
    <subcellularLocation>
        <location evidence="2">Cell membrane</location>
    </subcellularLocation>
    <subcellularLocation>
        <location evidence="21">Endomembrane system</location>
        <topology evidence="21">Single-pass membrane protein</topology>
    </subcellularLocation>
    <subcellularLocation>
        <location evidence="3">Membrane</location>
        <topology evidence="3">Single-pass type I membrane protein</topology>
    </subcellularLocation>
</comment>
<dbReference type="InterPro" id="IPR038408">
    <property type="entry name" value="GNK2_sf"/>
</dbReference>
<feature type="transmembrane region" description="Helical" evidence="23">
    <location>
        <begin position="263"/>
        <end position="283"/>
    </location>
</feature>
<keyword evidence="6" id="KW-0929">Antimicrobial</keyword>
<organism evidence="26 27">
    <name type="scientific">Taxus chinensis</name>
    <name type="common">Chinese yew</name>
    <name type="synonym">Taxus wallichiana var. chinensis</name>
    <dbReference type="NCBI Taxonomy" id="29808"/>
    <lineage>
        <taxon>Eukaryota</taxon>
        <taxon>Viridiplantae</taxon>
        <taxon>Streptophyta</taxon>
        <taxon>Embryophyta</taxon>
        <taxon>Tracheophyta</taxon>
        <taxon>Spermatophyta</taxon>
        <taxon>Pinopsida</taxon>
        <taxon>Pinidae</taxon>
        <taxon>Conifers II</taxon>
        <taxon>Cupressales</taxon>
        <taxon>Taxaceae</taxon>
        <taxon>Taxus</taxon>
    </lineage>
</organism>
<evidence type="ECO:0000256" key="2">
    <source>
        <dbReference type="ARBA" id="ARBA00004236"/>
    </source>
</evidence>
<keyword evidence="15 23" id="KW-1133">Transmembrane helix</keyword>
<keyword evidence="10 24" id="KW-0732">Signal</keyword>
<evidence type="ECO:0000256" key="7">
    <source>
        <dbReference type="ARBA" id="ARBA00022577"/>
    </source>
</evidence>
<keyword evidence="8" id="KW-0945">Host-virus interaction</keyword>
<dbReference type="AlphaFoldDB" id="A0AA38L667"/>
<dbReference type="EMBL" id="JAHRHJ020000005">
    <property type="protein sequence ID" value="KAH9314089.1"/>
    <property type="molecule type" value="Genomic_DNA"/>
</dbReference>
<comment type="similarity">
    <text evidence="22">Belongs to the cysteine-rich repeat secretory protein family. Plasmodesmata-located proteins (PDLD) subfamily.</text>
</comment>
<evidence type="ECO:0000256" key="23">
    <source>
        <dbReference type="SAM" id="Phobius"/>
    </source>
</evidence>
<evidence type="ECO:0000256" key="13">
    <source>
        <dbReference type="ARBA" id="ARBA00022821"/>
    </source>
</evidence>
<keyword evidence="11" id="KW-0430">Lectin</keyword>
<gene>
    <name evidence="26" type="ORF">KI387_022716</name>
</gene>
<evidence type="ECO:0000256" key="17">
    <source>
        <dbReference type="ARBA" id="ARBA00023035"/>
    </source>
</evidence>
<comment type="function">
    <text evidence="1">Exerts antifungal activity through its carbohydrate-binding specificity.</text>
</comment>
<evidence type="ECO:0000256" key="20">
    <source>
        <dbReference type="ARBA" id="ARBA00024184"/>
    </source>
</evidence>
<evidence type="ECO:0000256" key="21">
    <source>
        <dbReference type="ARBA" id="ARBA00037847"/>
    </source>
</evidence>
<comment type="caution">
    <text evidence="26">The sequence shown here is derived from an EMBL/GenBank/DDBJ whole genome shotgun (WGS) entry which is preliminary data.</text>
</comment>
<dbReference type="GO" id="GO:0012505">
    <property type="term" value="C:endomembrane system"/>
    <property type="evidence" value="ECO:0007669"/>
    <property type="project" value="UniProtKB-SubCell"/>
</dbReference>
<dbReference type="InterPro" id="IPR051378">
    <property type="entry name" value="Cell2Cell_Antifungal"/>
</dbReference>
<dbReference type="GO" id="GO:0050832">
    <property type="term" value="P:defense response to fungus"/>
    <property type="evidence" value="ECO:0007669"/>
    <property type="project" value="UniProtKB-KW"/>
</dbReference>
<keyword evidence="4" id="KW-0813">Transport</keyword>
<evidence type="ECO:0000313" key="26">
    <source>
        <dbReference type="EMBL" id="KAH9314089.1"/>
    </source>
</evidence>
<dbReference type="InterPro" id="IPR002902">
    <property type="entry name" value="GNK2"/>
</dbReference>
<evidence type="ECO:0000256" key="22">
    <source>
        <dbReference type="ARBA" id="ARBA00038393"/>
    </source>
</evidence>
<dbReference type="CDD" id="cd23509">
    <property type="entry name" value="Gnk2-like"/>
    <property type="match status" value="2"/>
</dbReference>
<keyword evidence="5" id="KW-1003">Cell membrane</keyword>
<name>A0AA38L667_TAXCH</name>
<protein>
    <recommendedName>
        <fullName evidence="25">Gnk2-homologous domain-containing protein</fullName>
    </recommendedName>
</protein>
<dbReference type="PANTHER" id="PTHR32080:SF54">
    <property type="entry name" value="GNK2-HOMOLOGOUS DOMAIN-CONTAINING PROTEIN"/>
    <property type="match status" value="1"/>
</dbReference>
<dbReference type="OMA" id="SHHINAH"/>
<keyword evidence="16" id="KW-0044">Antibiotic</keyword>
<dbReference type="GO" id="GO:0005537">
    <property type="term" value="F:D-mannose binding"/>
    <property type="evidence" value="ECO:0007669"/>
    <property type="project" value="UniProtKB-KW"/>
</dbReference>
<evidence type="ECO:0000313" key="27">
    <source>
        <dbReference type="Proteomes" id="UP000824469"/>
    </source>
</evidence>
<evidence type="ECO:0000256" key="15">
    <source>
        <dbReference type="ARBA" id="ARBA00022989"/>
    </source>
</evidence>
<evidence type="ECO:0000256" key="9">
    <source>
        <dbReference type="ARBA" id="ARBA00022692"/>
    </source>
</evidence>
<dbReference type="GO" id="GO:0009506">
    <property type="term" value="C:plasmodesma"/>
    <property type="evidence" value="ECO:0007669"/>
    <property type="project" value="UniProtKB-SubCell"/>
</dbReference>
<dbReference type="GO" id="GO:0005886">
    <property type="term" value="C:plasma membrane"/>
    <property type="evidence" value="ECO:0007669"/>
    <property type="project" value="UniProtKB-SubCell"/>
</dbReference>
<keyword evidence="13" id="KW-0611">Plant defense</keyword>
<evidence type="ECO:0000256" key="14">
    <source>
        <dbReference type="ARBA" id="ARBA00022949"/>
    </source>
</evidence>
<dbReference type="Proteomes" id="UP000824469">
    <property type="component" value="Unassembled WGS sequence"/>
</dbReference>
<evidence type="ECO:0000256" key="10">
    <source>
        <dbReference type="ARBA" id="ARBA00022729"/>
    </source>
</evidence>
<evidence type="ECO:0000256" key="3">
    <source>
        <dbReference type="ARBA" id="ARBA00004479"/>
    </source>
</evidence>
<evidence type="ECO:0000256" key="6">
    <source>
        <dbReference type="ARBA" id="ARBA00022529"/>
    </source>
</evidence>
<evidence type="ECO:0000256" key="12">
    <source>
        <dbReference type="ARBA" id="ARBA00022737"/>
    </source>
</evidence>
<reference evidence="26 27" key="1">
    <citation type="journal article" date="2021" name="Nat. Plants">
        <title>The Taxus genome provides insights into paclitaxel biosynthesis.</title>
        <authorList>
            <person name="Xiong X."/>
            <person name="Gou J."/>
            <person name="Liao Q."/>
            <person name="Li Y."/>
            <person name="Zhou Q."/>
            <person name="Bi G."/>
            <person name="Li C."/>
            <person name="Du R."/>
            <person name="Wang X."/>
            <person name="Sun T."/>
            <person name="Guo L."/>
            <person name="Liang H."/>
            <person name="Lu P."/>
            <person name="Wu Y."/>
            <person name="Zhang Z."/>
            <person name="Ro D.K."/>
            <person name="Shang Y."/>
            <person name="Huang S."/>
            <person name="Yan J."/>
        </authorList>
    </citation>
    <scope>NUCLEOTIDE SEQUENCE [LARGE SCALE GENOMIC DNA]</scope>
    <source>
        <strain evidence="26">Ta-2019</strain>
    </source>
</reference>
<keyword evidence="19" id="KW-1015">Disulfide bond</keyword>
<evidence type="ECO:0000256" key="24">
    <source>
        <dbReference type="SAM" id="SignalP"/>
    </source>
</evidence>
<feature type="signal peptide" evidence="24">
    <location>
        <begin position="1"/>
        <end position="24"/>
    </location>
</feature>
<dbReference type="PANTHER" id="PTHR32080">
    <property type="entry name" value="ANTIFUNGAL PROTEIN GINKBILOBIN-2-LIKE"/>
    <property type="match status" value="1"/>
</dbReference>
<dbReference type="FunFam" id="3.30.430.20:FF:000001">
    <property type="entry name" value="cysteine-rich repeat secretory protein 3"/>
    <property type="match status" value="1"/>
</dbReference>
<proteinExistence type="inferred from homology"/>
<evidence type="ECO:0000256" key="19">
    <source>
        <dbReference type="ARBA" id="ARBA00023157"/>
    </source>
</evidence>
<keyword evidence="18 23" id="KW-0472">Membrane</keyword>
<evidence type="ECO:0000256" key="4">
    <source>
        <dbReference type="ARBA" id="ARBA00022448"/>
    </source>
</evidence>
<dbReference type="Pfam" id="PF01657">
    <property type="entry name" value="Stress-antifung"/>
    <property type="match status" value="2"/>
</dbReference>
<keyword evidence="7" id="KW-0295">Fungicide</keyword>
<keyword evidence="12" id="KW-0677">Repeat</keyword>
<feature type="chain" id="PRO_5041345050" description="Gnk2-homologous domain-containing protein" evidence="24">
    <location>
        <begin position="25"/>
        <end position="291"/>
    </location>
</feature>
<evidence type="ECO:0000256" key="8">
    <source>
        <dbReference type="ARBA" id="ARBA00022581"/>
    </source>
</evidence>
<evidence type="ECO:0000256" key="18">
    <source>
        <dbReference type="ARBA" id="ARBA00023136"/>
    </source>
</evidence>
<evidence type="ECO:0000256" key="5">
    <source>
        <dbReference type="ARBA" id="ARBA00022475"/>
    </source>
</evidence>
<dbReference type="Gene3D" id="3.30.430.20">
    <property type="entry name" value="Gnk2 domain, C-X8-C-X2-C motif"/>
    <property type="match status" value="2"/>
</dbReference>
<evidence type="ECO:0000256" key="16">
    <source>
        <dbReference type="ARBA" id="ARBA00023022"/>
    </source>
</evidence>
<evidence type="ECO:0000256" key="11">
    <source>
        <dbReference type="ARBA" id="ARBA00022734"/>
    </source>
</evidence>